<sequence>MTMTFNVASAANSDQNETTNLEKAILCAIAEARNTCEQNGDGSPNCAVAWDIVEELQAEKSHQLQAKKHKSSLETFCDLHPEALECLIYDV</sequence>
<dbReference type="PANTHER" id="PTHR33921:SF15">
    <property type="entry name" value="CALVIN CYCLE PROTEIN CP12-2, CHLOROPLASTIC"/>
    <property type="match status" value="1"/>
</dbReference>
<protein>
    <submittedName>
        <fullName evidence="2">Calvin cycle protein CP12</fullName>
    </submittedName>
</protein>
<keyword evidence="3" id="KW-1185">Reference proteome</keyword>
<dbReference type="SMART" id="SM01093">
    <property type="entry name" value="CP12"/>
    <property type="match status" value="1"/>
</dbReference>
<feature type="domain" description="CP12" evidence="1">
    <location>
        <begin position="21"/>
        <end position="91"/>
    </location>
</feature>
<dbReference type="Proteomes" id="UP000607281">
    <property type="component" value="Unassembled WGS sequence"/>
</dbReference>
<organism evidence="2 3">
    <name type="scientific">Anabaena subtropica FACHB-260</name>
    <dbReference type="NCBI Taxonomy" id="2692884"/>
    <lineage>
        <taxon>Bacteria</taxon>
        <taxon>Bacillati</taxon>
        <taxon>Cyanobacteriota</taxon>
        <taxon>Cyanophyceae</taxon>
        <taxon>Nostocales</taxon>
        <taxon>Nostocaceae</taxon>
        <taxon>Anabaena</taxon>
    </lineage>
</organism>
<proteinExistence type="predicted"/>
<dbReference type="Pfam" id="PF02672">
    <property type="entry name" value="CP12"/>
    <property type="match status" value="1"/>
</dbReference>
<evidence type="ECO:0000259" key="1">
    <source>
        <dbReference type="SMART" id="SM01093"/>
    </source>
</evidence>
<evidence type="ECO:0000313" key="3">
    <source>
        <dbReference type="Proteomes" id="UP000607281"/>
    </source>
</evidence>
<comment type="caution">
    <text evidence="2">The sequence shown here is derived from an EMBL/GenBank/DDBJ whole genome shotgun (WGS) entry which is preliminary data.</text>
</comment>
<evidence type="ECO:0000313" key="2">
    <source>
        <dbReference type="EMBL" id="MBD2346788.1"/>
    </source>
</evidence>
<accession>A0ABR8CWN6</accession>
<dbReference type="InterPro" id="IPR039314">
    <property type="entry name" value="CP12-like"/>
</dbReference>
<dbReference type="RefSeq" id="WP_190409196.1">
    <property type="nucleotide sequence ID" value="NZ_JACJRF010000055.1"/>
</dbReference>
<gene>
    <name evidence="2" type="ORF">H6G18_21965</name>
</gene>
<dbReference type="InterPro" id="IPR003823">
    <property type="entry name" value="CP12_dom"/>
</dbReference>
<dbReference type="EMBL" id="JACJRF010000055">
    <property type="protein sequence ID" value="MBD2346788.1"/>
    <property type="molecule type" value="Genomic_DNA"/>
</dbReference>
<name>A0ABR8CWN6_9NOST</name>
<reference evidence="2 3" key="1">
    <citation type="journal article" date="2020" name="ISME J.">
        <title>Comparative genomics reveals insights into cyanobacterial evolution and habitat adaptation.</title>
        <authorList>
            <person name="Chen M.Y."/>
            <person name="Teng W.K."/>
            <person name="Zhao L."/>
            <person name="Hu C.X."/>
            <person name="Zhou Y.K."/>
            <person name="Han B.P."/>
            <person name="Song L.R."/>
            <person name="Shu W.S."/>
        </authorList>
    </citation>
    <scope>NUCLEOTIDE SEQUENCE [LARGE SCALE GENOMIC DNA]</scope>
    <source>
        <strain evidence="2 3">FACHB-260</strain>
    </source>
</reference>
<dbReference type="PANTHER" id="PTHR33921">
    <property type="entry name" value="CALVIN CYCLE PROTEIN CP12-2, CHLOROPLASTIC"/>
    <property type="match status" value="1"/>
</dbReference>